<feature type="transmembrane region" description="Helical" evidence="1">
    <location>
        <begin position="7"/>
        <end position="24"/>
    </location>
</feature>
<name>M1N5C0_9CLOT</name>
<feature type="domain" description="LiaF transmembrane" evidence="2">
    <location>
        <begin position="10"/>
        <end position="79"/>
    </location>
</feature>
<dbReference type="eggNOG" id="COG3595">
    <property type="taxonomic scope" value="Bacteria"/>
</dbReference>
<sequence length="321" mass="35821">MRKIGTTTSAICFILLGIWIMINSNNPDLGKKIIKFWPIVIILIGIEILYYTLVKKENERIRISGLVFAIIIVSFLANISTDIFNNIKQNNVSFDFNRSFFDNVFESKNLQSIDKKITLEPIGNKLNFETLNGKLNIEKAADNKITIDTELFIKQNRTLNDYELNPINDSNGYTIKIIDDNIDSIKATIYLPEGYDASIKGSNLNVYSDSALKLTTLNLTADNGKYDLQGDIPNSSLKLENGKIDLNNNLCKNIDISMNNGSISLDTKDKNLSVNTDINHGTCKINDEKRVNSGISKKLGTGEDIIKAKLNNGTIKINSGE</sequence>
<keyword evidence="4" id="KW-1185">Reference proteome</keyword>
<dbReference type="HOGENOM" id="CLU_768837_0_0_9"/>
<proteinExistence type="predicted"/>
<keyword evidence="1" id="KW-0812">Transmembrane</keyword>
<keyword evidence="1" id="KW-0472">Membrane</keyword>
<dbReference type="KEGG" id="csr:Cspa_c48740"/>
<keyword evidence="1" id="KW-1133">Transmembrane helix</keyword>
<feature type="transmembrane region" description="Helical" evidence="1">
    <location>
        <begin position="61"/>
        <end position="79"/>
    </location>
</feature>
<dbReference type="STRING" id="36745.CLSAP_46420"/>
<dbReference type="AlphaFoldDB" id="M1N5C0"/>
<dbReference type="RefSeq" id="WP_015394936.1">
    <property type="nucleotide sequence ID" value="NC_020291.1"/>
</dbReference>
<dbReference type="Pfam" id="PF22570">
    <property type="entry name" value="LiaF-TM"/>
    <property type="match status" value="1"/>
</dbReference>
<reference evidence="3 4" key="1">
    <citation type="submission" date="2013-02" db="EMBL/GenBank/DDBJ databases">
        <title>Genome sequence of Clostridium saccharoperbutylacetonicum N1-4(HMT).</title>
        <authorList>
            <person name="Poehlein A."/>
            <person name="Daniel R."/>
        </authorList>
    </citation>
    <scope>NUCLEOTIDE SEQUENCE [LARGE SCALE GENOMIC DNA]</scope>
    <source>
        <strain evidence="4">N1-4(HMT)</strain>
    </source>
</reference>
<dbReference type="EMBL" id="CP004121">
    <property type="protein sequence ID" value="AGF58627.1"/>
    <property type="molecule type" value="Genomic_DNA"/>
</dbReference>
<evidence type="ECO:0000313" key="3">
    <source>
        <dbReference type="EMBL" id="AGF58627.1"/>
    </source>
</evidence>
<protein>
    <recommendedName>
        <fullName evidence="2">LiaF transmembrane domain-containing protein</fullName>
    </recommendedName>
</protein>
<dbReference type="InterPro" id="IPR054331">
    <property type="entry name" value="LiaF_TM"/>
</dbReference>
<organism evidence="3 4">
    <name type="scientific">Clostridium saccharoperbutylacetonicum N1-4(HMT)</name>
    <dbReference type="NCBI Taxonomy" id="931276"/>
    <lineage>
        <taxon>Bacteria</taxon>
        <taxon>Bacillati</taxon>
        <taxon>Bacillota</taxon>
        <taxon>Clostridia</taxon>
        <taxon>Eubacteriales</taxon>
        <taxon>Clostridiaceae</taxon>
        <taxon>Clostridium</taxon>
    </lineage>
</organism>
<accession>M1N5C0</accession>
<evidence type="ECO:0000259" key="2">
    <source>
        <dbReference type="Pfam" id="PF22570"/>
    </source>
</evidence>
<dbReference type="PATRIC" id="fig|931276.5.peg.4916"/>
<gene>
    <name evidence="3" type="ORF">Cspa_c48740</name>
</gene>
<dbReference type="OrthoDB" id="1890104at2"/>
<dbReference type="Proteomes" id="UP000011728">
    <property type="component" value="Chromosome"/>
</dbReference>
<evidence type="ECO:0000313" key="4">
    <source>
        <dbReference type="Proteomes" id="UP000011728"/>
    </source>
</evidence>
<feature type="transmembrane region" description="Helical" evidence="1">
    <location>
        <begin position="36"/>
        <end position="54"/>
    </location>
</feature>
<evidence type="ECO:0000256" key="1">
    <source>
        <dbReference type="SAM" id="Phobius"/>
    </source>
</evidence>